<dbReference type="RefSeq" id="WP_062375271.1">
    <property type="nucleotide sequence ID" value="NZ_LNCD01000138.1"/>
</dbReference>
<dbReference type="GO" id="GO:0019808">
    <property type="term" value="F:polyamine binding"/>
    <property type="evidence" value="ECO:0007669"/>
    <property type="project" value="InterPro"/>
</dbReference>
<feature type="chain" id="PRO_5007178847" description="Spermidine/putrescine ABC transporter substrate-binding protein" evidence="5">
    <location>
        <begin position="26"/>
        <end position="340"/>
    </location>
</feature>
<dbReference type="PANTHER" id="PTHR30222:SF17">
    <property type="entry name" value="SPERMIDINE_PUTRESCINE-BINDING PERIPLASMIC PROTEIN"/>
    <property type="match status" value="1"/>
</dbReference>
<keyword evidence="2" id="KW-0813">Transport</keyword>
<keyword evidence="7" id="KW-1185">Reference proteome</keyword>
<evidence type="ECO:0000313" key="7">
    <source>
        <dbReference type="Proteomes" id="UP000068164"/>
    </source>
</evidence>
<evidence type="ECO:0000313" key="6">
    <source>
        <dbReference type="EMBL" id="KWV41947.1"/>
    </source>
</evidence>
<evidence type="ECO:0000256" key="5">
    <source>
        <dbReference type="SAM" id="SignalP"/>
    </source>
</evidence>
<dbReference type="OrthoDB" id="6776301at2"/>
<reference evidence="6 7" key="1">
    <citation type="submission" date="2015-11" db="EMBL/GenBank/DDBJ databases">
        <title>Draft Genome Sequence of the Strain BR 10423 (Rhizobium sp.) isolated from nodules of Mimosa pudica.</title>
        <authorList>
            <person name="Barauna A.C."/>
            <person name="Zilli J.E."/>
            <person name="Simoes-Araujo J.L."/>
            <person name="Reis V.M."/>
            <person name="James E.K."/>
            <person name="Reis F.B.Jr."/>
            <person name="Rouws L.F."/>
            <person name="Passos S.R."/>
            <person name="Gois S.R."/>
        </authorList>
    </citation>
    <scope>NUCLEOTIDE SEQUENCE [LARGE SCALE GENOMIC DNA]</scope>
    <source>
        <strain evidence="6 7">BR10423</strain>
    </source>
</reference>
<keyword evidence="3 5" id="KW-0732">Signal</keyword>
<comment type="subcellular location">
    <subcellularLocation>
        <location evidence="1">Periplasm</location>
    </subcellularLocation>
</comment>
<evidence type="ECO:0000256" key="4">
    <source>
        <dbReference type="ARBA" id="ARBA00022764"/>
    </source>
</evidence>
<dbReference type="InterPro" id="IPR006059">
    <property type="entry name" value="SBP"/>
</dbReference>
<dbReference type="Proteomes" id="UP000068164">
    <property type="component" value="Unassembled WGS sequence"/>
</dbReference>
<gene>
    <name evidence="6" type="ORF">AS026_22530</name>
</gene>
<dbReference type="PROSITE" id="PS51318">
    <property type="entry name" value="TAT"/>
    <property type="match status" value="1"/>
</dbReference>
<evidence type="ECO:0000256" key="1">
    <source>
        <dbReference type="ARBA" id="ARBA00004418"/>
    </source>
</evidence>
<keyword evidence="4" id="KW-0574">Periplasm</keyword>
<comment type="caution">
    <text evidence="6">The sequence shown here is derived from an EMBL/GenBank/DDBJ whole genome shotgun (WGS) entry which is preliminary data.</text>
</comment>
<dbReference type="Gene3D" id="3.40.190.10">
    <property type="entry name" value="Periplasmic binding protein-like II"/>
    <property type="match status" value="2"/>
</dbReference>
<dbReference type="Pfam" id="PF13416">
    <property type="entry name" value="SBP_bac_8"/>
    <property type="match status" value="1"/>
</dbReference>
<dbReference type="AlphaFoldDB" id="A0A125Q4K9"/>
<dbReference type="InterPro" id="IPR006311">
    <property type="entry name" value="TAT_signal"/>
</dbReference>
<dbReference type="EMBL" id="LNCD01000138">
    <property type="protein sequence ID" value="KWV41947.1"/>
    <property type="molecule type" value="Genomic_DNA"/>
</dbReference>
<evidence type="ECO:0000256" key="3">
    <source>
        <dbReference type="ARBA" id="ARBA00022729"/>
    </source>
</evidence>
<evidence type="ECO:0008006" key="8">
    <source>
        <dbReference type="Google" id="ProtNLM"/>
    </source>
</evidence>
<name>A0A125Q4K9_9HYPH</name>
<sequence length="340" mass="37978">MMNRRQFLGSTAGFALLASPFVARAAQRELRIAVWQGYAEPEWVKPFEEANNVKVNITYLTSDEEFFAKMRGSQGAGFDAFSINTSLVPRYQKLGLVKPIDPTKVARMDRLSPVYKNVTDLNIDSQLWGIPFAWGSQPLIYDTAQFDKAPDSWHVMWDEGNAGQLINFDDPGTITLAALLLGFPNPYKLEPDQLQACKAKLIEQKKLLMTYYTGFDDGVKIFAENKIKAMLSIGELQLVNLKKLGVDAMLTIPKEGATGWLDCWVVCNGVKDVDLAHAWINNCMADEVGTVLSTKLKYGNTTNQKANEDNGLTYADKLFFAQQAENQEARTALWNEIKAA</sequence>
<protein>
    <recommendedName>
        <fullName evidence="8">Spermidine/putrescine ABC transporter substrate-binding protein</fullName>
    </recommendedName>
</protein>
<evidence type="ECO:0000256" key="2">
    <source>
        <dbReference type="ARBA" id="ARBA00022448"/>
    </source>
</evidence>
<feature type="signal peptide" evidence="5">
    <location>
        <begin position="1"/>
        <end position="25"/>
    </location>
</feature>
<dbReference type="InterPro" id="IPR001188">
    <property type="entry name" value="Sperm_putr-bd"/>
</dbReference>
<accession>A0A125Q4K9</accession>
<proteinExistence type="predicted"/>
<dbReference type="PANTHER" id="PTHR30222">
    <property type="entry name" value="SPERMIDINE/PUTRESCINE-BINDING PERIPLASMIC PROTEIN"/>
    <property type="match status" value="1"/>
</dbReference>
<dbReference type="SUPFAM" id="SSF53850">
    <property type="entry name" value="Periplasmic binding protein-like II"/>
    <property type="match status" value="1"/>
</dbReference>
<dbReference type="PRINTS" id="PR00909">
    <property type="entry name" value="SPERMDNBNDNG"/>
</dbReference>
<organism evidence="6 7">
    <name type="scientific">Rhizobium altiplani</name>
    <dbReference type="NCBI Taxonomy" id="1864509"/>
    <lineage>
        <taxon>Bacteria</taxon>
        <taxon>Pseudomonadati</taxon>
        <taxon>Pseudomonadota</taxon>
        <taxon>Alphaproteobacteria</taxon>
        <taxon>Hyphomicrobiales</taxon>
        <taxon>Rhizobiaceae</taxon>
        <taxon>Rhizobium/Agrobacterium group</taxon>
        <taxon>Rhizobium</taxon>
    </lineage>
</organism>
<dbReference type="GO" id="GO:0042597">
    <property type="term" value="C:periplasmic space"/>
    <property type="evidence" value="ECO:0007669"/>
    <property type="project" value="UniProtKB-SubCell"/>
</dbReference>
<dbReference type="GO" id="GO:0015846">
    <property type="term" value="P:polyamine transport"/>
    <property type="evidence" value="ECO:0007669"/>
    <property type="project" value="InterPro"/>
</dbReference>